<evidence type="ECO:0000313" key="2">
    <source>
        <dbReference type="EMBL" id="GFR82179.1"/>
    </source>
</evidence>
<dbReference type="PANTHER" id="PTHR46670:SF3">
    <property type="entry name" value="ENDONUCLEASE_EXONUCLEASE_PHOSPHATASE DOMAIN-CONTAINING PROTEIN"/>
    <property type="match status" value="1"/>
</dbReference>
<keyword evidence="2" id="KW-0255">Endonuclease</keyword>
<sequence>MQNVNNTRIVYTPAEIRHIGETSNPPPPKYPIPKCVRSVKTADRKPPTRKRTRRTKRDGTRKQRKIEVCYNMFNRNSHSYSVNKLPRSLSRSKTDSVSQNKVVNKNNHRAIDCRNVYCYETMHFRIACLNTHSSRNKTDDVQDLVKEHNIDLMCITESWLREQGDEPIIAAITPPGYTVKSYPRKDQKGGGIAFIFPSNDSSNYVINTSTSTHESFEAASANLQSSSFSCHILCVYRPLRSKKNCATNEFFLNKISRRCADIEEKVHALHDCR</sequence>
<dbReference type="EMBL" id="BMAT01011932">
    <property type="protein sequence ID" value="GFR82179.1"/>
    <property type="molecule type" value="Genomic_DNA"/>
</dbReference>
<dbReference type="SUPFAM" id="SSF56219">
    <property type="entry name" value="DNase I-like"/>
    <property type="match status" value="1"/>
</dbReference>
<dbReference type="Gene3D" id="3.60.10.10">
    <property type="entry name" value="Endonuclease/exonuclease/phosphatase"/>
    <property type="match status" value="1"/>
</dbReference>
<evidence type="ECO:0000313" key="3">
    <source>
        <dbReference type="Proteomes" id="UP000762676"/>
    </source>
</evidence>
<evidence type="ECO:0000256" key="1">
    <source>
        <dbReference type="SAM" id="MobiDB-lite"/>
    </source>
</evidence>
<reference evidence="2 3" key="1">
    <citation type="journal article" date="2021" name="Elife">
        <title>Chloroplast acquisition without the gene transfer in kleptoplastic sea slugs, Plakobranchus ocellatus.</title>
        <authorList>
            <person name="Maeda T."/>
            <person name="Takahashi S."/>
            <person name="Yoshida T."/>
            <person name="Shimamura S."/>
            <person name="Takaki Y."/>
            <person name="Nagai Y."/>
            <person name="Toyoda A."/>
            <person name="Suzuki Y."/>
            <person name="Arimoto A."/>
            <person name="Ishii H."/>
            <person name="Satoh N."/>
            <person name="Nishiyama T."/>
            <person name="Hasebe M."/>
            <person name="Maruyama T."/>
            <person name="Minagawa J."/>
            <person name="Obokata J."/>
            <person name="Shigenobu S."/>
        </authorList>
    </citation>
    <scope>NUCLEOTIDE SEQUENCE [LARGE SCALE GENOMIC DNA]</scope>
</reference>
<organism evidence="2 3">
    <name type="scientific">Elysia marginata</name>
    <dbReference type="NCBI Taxonomy" id="1093978"/>
    <lineage>
        <taxon>Eukaryota</taxon>
        <taxon>Metazoa</taxon>
        <taxon>Spiralia</taxon>
        <taxon>Lophotrochozoa</taxon>
        <taxon>Mollusca</taxon>
        <taxon>Gastropoda</taxon>
        <taxon>Heterobranchia</taxon>
        <taxon>Euthyneura</taxon>
        <taxon>Panpulmonata</taxon>
        <taxon>Sacoglossa</taxon>
        <taxon>Placobranchoidea</taxon>
        <taxon>Plakobranchidae</taxon>
        <taxon>Elysia</taxon>
    </lineage>
</organism>
<feature type="region of interest" description="Disordered" evidence="1">
    <location>
        <begin position="18"/>
        <end position="62"/>
    </location>
</feature>
<gene>
    <name evidence="2" type="ORF">ElyMa_005943100</name>
</gene>
<dbReference type="GO" id="GO:0004519">
    <property type="term" value="F:endonuclease activity"/>
    <property type="evidence" value="ECO:0007669"/>
    <property type="project" value="UniProtKB-KW"/>
</dbReference>
<feature type="compositionally biased region" description="Basic residues" evidence="1">
    <location>
        <begin position="47"/>
        <end position="56"/>
    </location>
</feature>
<protein>
    <submittedName>
        <fullName evidence="2">Endonuclease domain of the non-LTR retrotransposon LINE-1</fullName>
    </submittedName>
</protein>
<proteinExistence type="predicted"/>
<dbReference type="InterPro" id="IPR036691">
    <property type="entry name" value="Endo/exonu/phosph_ase_sf"/>
</dbReference>
<keyword evidence="3" id="KW-1185">Reference proteome</keyword>
<keyword evidence="2" id="KW-0540">Nuclease</keyword>
<comment type="caution">
    <text evidence="2">The sequence shown here is derived from an EMBL/GenBank/DDBJ whole genome shotgun (WGS) entry which is preliminary data.</text>
</comment>
<keyword evidence="2" id="KW-0378">Hydrolase</keyword>
<name>A0AAV4GA85_9GAST</name>
<dbReference type="PANTHER" id="PTHR46670">
    <property type="entry name" value="ENDO/EXONUCLEASE/PHOSPHATASE DOMAIN-CONTAINING PROTEIN"/>
    <property type="match status" value="1"/>
</dbReference>
<dbReference type="AlphaFoldDB" id="A0AAV4GA85"/>
<dbReference type="Proteomes" id="UP000762676">
    <property type="component" value="Unassembled WGS sequence"/>
</dbReference>
<accession>A0AAV4GA85</accession>